<dbReference type="SUPFAM" id="SSF54236">
    <property type="entry name" value="Ubiquitin-like"/>
    <property type="match status" value="1"/>
</dbReference>
<dbReference type="Proteomes" id="UP001149813">
    <property type="component" value="Unassembled WGS sequence"/>
</dbReference>
<sequence length="128" mass="14242">MLAKYLLVGGFRFDIFDFFTITGFIYSIFDYAPPVTKIINVKLLPPLPDHKYKITCTNDTVNGLKGIISKRLKGVHKNSIVLISDGYELIDNNKLGDIFKDDEVSISVQSVDSKGNYIKAPELASPIA</sequence>
<dbReference type="EMBL" id="JANBOJ010000164">
    <property type="protein sequence ID" value="KAJ1721538.1"/>
    <property type="molecule type" value="Genomic_DNA"/>
</dbReference>
<accession>A0A9W7Y041</accession>
<dbReference type="AlphaFoldDB" id="A0A9W7Y041"/>
<evidence type="ECO:0000313" key="3">
    <source>
        <dbReference type="Proteomes" id="UP001149813"/>
    </source>
</evidence>
<gene>
    <name evidence="2" type="ORF">LPJ53_003941</name>
</gene>
<protein>
    <recommendedName>
        <fullName evidence="1">Ubiquitin-like domain-containing protein</fullName>
    </recommendedName>
</protein>
<name>A0A9W7Y041_9FUNG</name>
<keyword evidence="3" id="KW-1185">Reference proteome</keyword>
<dbReference type="OrthoDB" id="5520749at2759"/>
<comment type="caution">
    <text evidence="2">The sequence shown here is derived from an EMBL/GenBank/DDBJ whole genome shotgun (WGS) entry which is preliminary data.</text>
</comment>
<reference evidence="2" key="1">
    <citation type="submission" date="2022-07" db="EMBL/GenBank/DDBJ databases">
        <title>Phylogenomic reconstructions and comparative analyses of Kickxellomycotina fungi.</title>
        <authorList>
            <person name="Reynolds N.K."/>
            <person name="Stajich J.E."/>
            <person name="Barry K."/>
            <person name="Grigoriev I.V."/>
            <person name="Crous P."/>
            <person name="Smith M.E."/>
        </authorList>
    </citation>
    <scope>NUCLEOTIDE SEQUENCE</scope>
    <source>
        <strain evidence="2">NBRC 32514</strain>
    </source>
</reference>
<dbReference type="PROSITE" id="PS50053">
    <property type="entry name" value="UBIQUITIN_2"/>
    <property type="match status" value="1"/>
</dbReference>
<evidence type="ECO:0000313" key="2">
    <source>
        <dbReference type="EMBL" id="KAJ1721538.1"/>
    </source>
</evidence>
<feature type="domain" description="Ubiquitin-like" evidence="1">
    <location>
        <begin position="58"/>
        <end position="115"/>
    </location>
</feature>
<evidence type="ECO:0000259" key="1">
    <source>
        <dbReference type="PROSITE" id="PS50053"/>
    </source>
</evidence>
<organism evidence="2 3">
    <name type="scientific">Coemansia erecta</name>
    <dbReference type="NCBI Taxonomy" id="147472"/>
    <lineage>
        <taxon>Eukaryota</taxon>
        <taxon>Fungi</taxon>
        <taxon>Fungi incertae sedis</taxon>
        <taxon>Zoopagomycota</taxon>
        <taxon>Kickxellomycotina</taxon>
        <taxon>Kickxellomycetes</taxon>
        <taxon>Kickxellales</taxon>
        <taxon>Kickxellaceae</taxon>
        <taxon>Coemansia</taxon>
    </lineage>
</organism>
<dbReference type="InterPro" id="IPR029071">
    <property type="entry name" value="Ubiquitin-like_domsf"/>
</dbReference>
<dbReference type="InterPro" id="IPR000626">
    <property type="entry name" value="Ubiquitin-like_dom"/>
</dbReference>
<proteinExistence type="predicted"/>